<keyword evidence="7" id="KW-0472">Membrane</keyword>
<evidence type="ECO:0000256" key="1">
    <source>
        <dbReference type="ARBA" id="ARBA00004308"/>
    </source>
</evidence>
<dbReference type="OrthoDB" id="494673at2759"/>
<evidence type="ECO:0000256" key="8">
    <source>
        <dbReference type="ARBA" id="ARBA00023286"/>
    </source>
</evidence>
<reference evidence="10" key="1">
    <citation type="journal article" date="2004" name="Nature">
        <title>Genome duplication in the teleost fish Tetraodon nigroviridis reveals the early vertebrate proto-karyotype.</title>
        <authorList>
            <person name="Jaillon O."/>
            <person name="Aury J.-M."/>
            <person name="Brunet F."/>
            <person name="Petit J.-L."/>
            <person name="Stange-Thomann N."/>
            <person name="Mauceli E."/>
            <person name="Bouneau L."/>
            <person name="Fischer C."/>
            <person name="Ozouf-Costaz C."/>
            <person name="Bernot A."/>
            <person name="Nicaud S."/>
            <person name="Jaffe D."/>
            <person name="Fisher S."/>
            <person name="Lutfalla G."/>
            <person name="Dossat C."/>
            <person name="Segurens B."/>
            <person name="Dasilva C."/>
            <person name="Salanoubat M."/>
            <person name="Levy M."/>
            <person name="Boudet N."/>
            <person name="Castellano S."/>
            <person name="Anthouard V."/>
            <person name="Jubin C."/>
            <person name="Castelli V."/>
            <person name="Katinka M."/>
            <person name="Vacherie B."/>
            <person name="Biemont C."/>
            <person name="Skalli Z."/>
            <person name="Cattolico L."/>
            <person name="Poulain J."/>
            <person name="De Berardinis V."/>
            <person name="Cruaud C."/>
            <person name="Duprat S."/>
            <person name="Brottier P."/>
            <person name="Coutanceau J.-P."/>
            <person name="Gouzy J."/>
            <person name="Parra G."/>
            <person name="Lardier G."/>
            <person name="Chapple C."/>
            <person name="McKernan K.J."/>
            <person name="McEwan P."/>
            <person name="Bosak S."/>
            <person name="Kellis M."/>
            <person name="Volff J.-N."/>
            <person name="Guigo R."/>
            <person name="Zody M.C."/>
            <person name="Mesirov J."/>
            <person name="Lindblad-Toh K."/>
            <person name="Birren B."/>
            <person name="Nusbaum C."/>
            <person name="Kahn D."/>
            <person name="Robinson-Rechavi M."/>
            <person name="Laudet V."/>
            <person name="Schachter V."/>
            <person name="Quetier F."/>
            <person name="Saurin W."/>
            <person name="Scarpelli C."/>
            <person name="Wincker P."/>
            <person name="Lander E.S."/>
            <person name="Weissenbach J."/>
            <person name="Roest Crollius H."/>
        </authorList>
    </citation>
    <scope>NUCLEOTIDE SEQUENCE [LARGE SCALE GENOMIC DNA]</scope>
</reference>
<keyword evidence="4" id="KW-0812">Transmembrane</keyword>
<dbReference type="EMBL" id="CAAE01014557">
    <property type="protein sequence ID" value="CAF98505.1"/>
    <property type="molecule type" value="Genomic_DNA"/>
</dbReference>
<dbReference type="Gene3D" id="1.10.287.940">
    <property type="entry name" value="atp-gated p2x4 ion channel"/>
    <property type="match status" value="1"/>
</dbReference>
<sequence>MAGWGGFFFSLFNYKTEKYVIAENRKIGILFRIYQLAVLGYIIG</sequence>
<keyword evidence="8" id="KW-1071">Ligand-gated ion channel</keyword>
<comment type="subcellular location">
    <subcellularLocation>
        <location evidence="1">Endomembrane system</location>
    </subcellularLocation>
</comment>
<keyword evidence="9" id="KW-0407">Ion channel</keyword>
<protein>
    <submittedName>
        <fullName evidence="10">Chromosome 7 SCAF14557, whole genome shotgun sequence</fullName>
    </submittedName>
</protein>
<evidence type="ECO:0000256" key="2">
    <source>
        <dbReference type="ARBA" id="ARBA00009848"/>
    </source>
</evidence>
<proteinExistence type="inferred from homology"/>
<evidence type="ECO:0000256" key="9">
    <source>
        <dbReference type="ARBA" id="ARBA00023303"/>
    </source>
</evidence>
<comment type="similarity">
    <text evidence="2">Belongs to the P2X receptor family.</text>
</comment>
<keyword evidence="6" id="KW-0406">Ion transport</keyword>
<dbReference type="Pfam" id="PF00864">
    <property type="entry name" value="P2X_receptor"/>
    <property type="match status" value="1"/>
</dbReference>
<gene>
    <name evidence="10" type="ORF">GSTENG00016238001</name>
</gene>
<keyword evidence="3" id="KW-0813">Transport</keyword>
<evidence type="ECO:0000256" key="6">
    <source>
        <dbReference type="ARBA" id="ARBA00023065"/>
    </source>
</evidence>
<dbReference type="AlphaFoldDB" id="Q4SLH7"/>
<evidence type="ECO:0000256" key="3">
    <source>
        <dbReference type="ARBA" id="ARBA00022448"/>
    </source>
</evidence>
<evidence type="ECO:0000313" key="10">
    <source>
        <dbReference type="EMBL" id="CAF98505.1"/>
    </source>
</evidence>
<evidence type="ECO:0000256" key="5">
    <source>
        <dbReference type="ARBA" id="ARBA00022989"/>
    </source>
</evidence>
<name>Q4SLH7_TETNG</name>
<organism evidence="10">
    <name type="scientific">Tetraodon nigroviridis</name>
    <name type="common">Spotted green pufferfish</name>
    <name type="synonym">Chelonodon nigroviridis</name>
    <dbReference type="NCBI Taxonomy" id="99883"/>
    <lineage>
        <taxon>Eukaryota</taxon>
        <taxon>Metazoa</taxon>
        <taxon>Chordata</taxon>
        <taxon>Craniata</taxon>
        <taxon>Vertebrata</taxon>
        <taxon>Euteleostomi</taxon>
        <taxon>Actinopterygii</taxon>
        <taxon>Neopterygii</taxon>
        <taxon>Teleostei</taxon>
        <taxon>Neoteleostei</taxon>
        <taxon>Acanthomorphata</taxon>
        <taxon>Eupercaria</taxon>
        <taxon>Tetraodontiformes</taxon>
        <taxon>Tetradontoidea</taxon>
        <taxon>Tetraodontidae</taxon>
        <taxon>Tetraodon</taxon>
    </lineage>
</organism>
<reference evidence="10" key="2">
    <citation type="submission" date="2004-02" db="EMBL/GenBank/DDBJ databases">
        <authorList>
            <consortium name="Genoscope"/>
            <consortium name="Whitehead Institute Centre for Genome Research"/>
        </authorList>
    </citation>
    <scope>NUCLEOTIDE SEQUENCE</scope>
</reference>
<evidence type="ECO:0000256" key="7">
    <source>
        <dbReference type="ARBA" id="ARBA00023136"/>
    </source>
</evidence>
<dbReference type="HOGENOM" id="CLU_034469_2_0_1"/>
<dbReference type="InterPro" id="IPR059116">
    <property type="entry name" value="P2X_receptor"/>
</dbReference>
<evidence type="ECO:0000256" key="4">
    <source>
        <dbReference type="ARBA" id="ARBA00022692"/>
    </source>
</evidence>
<accession>Q4SLH7</accession>
<dbReference type="KEGG" id="tng:GSTEN00016238G001"/>
<keyword evidence="5" id="KW-1133">Transmembrane helix</keyword>